<organism evidence="2">
    <name type="scientific">Chaetoceros debilis</name>
    <dbReference type="NCBI Taxonomy" id="122233"/>
    <lineage>
        <taxon>Eukaryota</taxon>
        <taxon>Sar</taxon>
        <taxon>Stramenopiles</taxon>
        <taxon>Ochrophyta</taxon>
        <taxon>Bacillariophyta</taxon>
        <taxon>Coscinodiscophyceae</taxon>
        <taxon>Chaetocerotophycidae</taxon>
        <taxon>Chaetocerotales</taxon>
        <taxon>Chaetocerotaceae</taxon>
        <taxon>Chaetoceros</taxon>
    </lineage>
</organism>
<protein>
    <submittedName>
        <fullName evidence="2">Uncharacterized protein</fullName>
    </submittedName>
</protein>
<feature type="compositionally biased region" description="Low complexity" evidence="1">
    <location>
        <begin position="97"/>
        <end position="117"/>
    </location>
</feature>
<feature type="compositionally biased region" description="Low complexity" evidence="1">
    <location>
        <begin position="150"/>
        <end position="164"/>
    </location>
</feature>
<accession>A0A7S3QCV6</accession>
<feature type="compositionally biased region" description="Acidic residues" evidence="1">
    <location>
        <begin position="756"/>
        <end position="771"/>
    </location>
</feature>
<feature type="region of interest" description="Disordered" evidence="1">
    <location>
        <begin position="580"/>
        <end position="628"/>
    </location>
</feature>
<feature type="compositionally biased region" description="Basic and acidic residues" evidence="1">
    <location>
        <begin position="1"/>
        <end position="10"/>
    </location>
</feature>
<dbReference type="EMBL" id="HBIO01023925">
    <property type="protein sequence ID" value="CAE0473538.1"/>
    <property type="molecule type" value="Transcribed_RNA"/>
</dbReference>
<feature type="region of interest" description="Disordered" evidence="1">
    <location>
        <begin position="337"/>
        <end position="356"/>
    </location>
</feature>
<evidence type="ECO:0000313" key="2">
    <source>
        <dbReference type="EMBL" id="CAE0473538.1"/>
    </source>
</evidence>
<name>A0A7S3QCV6_9STRA</name>
<feature type="compositionally biased region" description="Polar residues" evidence="1">
    <location>
        <begin position="814"/>
        <end position="825"/>
    </location>
</feature>
<proteinExistence type="predicted"/>
<feature type="compositionally biased region" description="Polar residues" evidence="1">
    <location>
        <begin position="600"/>
        <end position="624"/>
    </location>
</feature>
<feature type="region of interest" description="Disordered" evidence="1">
    <location>
        <begin position="138"/>
        <end position="165"/>
    </location>
</feature>
<reference evidence="2" key="1">
    <citation type="submission" date="2021-01" db="EMBL/GenBank/DDBJ databases">
        <authorList>
            <person name="Corre E."/>
            <person name="Pelletier E."/>
            <person name="Niang G."/>
            <person name="Scheremetjew M."/>
            <person name="Finn R."/>
            <person name="Kale V."/>
            <person name="Holt S."/>
            <person name="Cochrane G."/>
            <person name="Meng A."/>
            <person name="Brown T."/>
            <person name="Cohen L."/>
        </authorList>
    </citation>
    <scope>NUCLEOTIDE SEQUENCE</scope>
    <source>
        <strain evidence="2">MM31A-1</strain>
    </source>
</reference>
<dbReference type="AlphaFoldDB" id="A0A7S3QCV6"/>
<feature type="compositionally biased region" description="Acidic residues" evidence="1">
    <location>
        <begin position="24"/>
        <end position="59"/>
    </location>
</feature>
<feature type="region of interest" description="Disordered" evidence="1">
    <location>
        <begin position="1"/>
        <end position="117"/>
    </location>
</feature>
<evidence type="ECO:0000256" key="1">
    <source>
        <dbReference type="SAM" id="MobiDB-lite"/>
    </source>
</evidence>
<feature type="region of interest" description="Disordered" evidence="1">
    <location>
        <begin position="640"/>
        <end position="860"/>
    </location>
</feature>
<sequence>MNNLEIKDGWGDDDSVSVSVSVGDDMDGDGWGDDTLDMLDDDDDDEDDGGTDDDGDGDGGDCALAALNGNDDDDVFPGIHSSGNGRKEEDDNDEDLAALNNDSGWDWENNDNSNSSSSLELLVDDHEIESGNINLNQAVRGASPRGPAPVQQQVQSQSQSQSQVDPLREKVVRGLMEYIQDLGSNGDTNADANANENENILLQSLNEQLERQCNHTEAALEICRYYHDRPKLKEYTLDAEITRMEYQILISDDIVLTNADEIKHYFSQQSHGRENGNGNGHEMDLVDDMLLRCANQSILADIFPIITGPRKIVRMQFLANAVATRCRFVLDMRKDDDVHGHGHRHGHGNSQRRRSLQVDCSLTVSIPCESSDNGTSTSTSKSSKSKLDLATLRLMIDFSPEPAGPSLQYQLVSIQPLLDLSPPTASAEYRRNMTLIRAAADMIDPYQMDAVIMEAQEQEQGYDYDNTGNEFVILRDTFIESMITTQAASAGFKSALRDIDNVVNVSSKFNYLKQVSAAAATILPSADDIMKVAESVEQEHEHQYEHQHVHGASSIVGGIDAVGIGASIPPHSAPIVTRQQLKSLSHAHGHDHTNPPMPPSHSQAHAQVSRPETSVNANASSTSRPKPIIGGLLISSISRLAKAATQPQQEEGHTTLYRRDENKNNDDNGKSSRVTATSKRAIPAPPLLPPKSMGTGSASRIRAHTPPPPPPPERHTRNAMVNERSSGNDLHDSDLSGLHDDDDDDDDNDISGGGWSDDDDLDSDLEFDDQSVFDSANNDIGANDEHANGLNHTSSYQNAPLAGRSEGPHIANGNAEQIQGGNLNFQGLPPNQIPLPLIPRKEDESKTTPPPPPPISIQQRQQPMVPGIGADDDFANLGSKPPHYNAVPDEKLAKFKLEEEREYLLQKIEEIKQTRPLDDDLVGDETNAGVIPTRKRFVSRSQMLGFNTLSNIRQSAMS</sequence>
<gene>
    <name evidence="2" type="ORF">CDEB00056_LOCUS18391</name>
</gene>
<feature type="compositionally biased region" description="Basic and acidic residues" evidence="1">
    <location>
        <begin position="729"/>
        <end position="739"/>
    </location>
</feature>
<feature type="compositionally biased region" description="Basic and acidic residues" evidence="1">
    <location>
        <begin position="650"/>
        <end position="670"/>
    </location>
</feature>
<feature type="compositionally biased region" description="Basic residues" evidence="1">
    <location>
        <begin position="341"/>
        <end position="355"/>
    </location>
</feature>
<feature type="compositionally biased region" description="Acidic residues" evidence="1">
    <location>
        <begin position="740"/>
        <end position="749"/>
    </location>
</feature>